<dbReference type="Gene3D" id="1.10.630.10">
    <property type="entry name" value="Cytochrome P450"/>
    <property type="match status" value="1"/>
</dbReference>
<keyword evidence="6" id="KW-0812">Transmembrane</keyword>
<keyword evidence="14" id="KW-0443">Lipid metabolism</keyword>
<keyword evidence="16" id="KW-0456">Lyase</keyword>
<evidence type="ECO:0000256" key="12">
    <source>
        <dbReference type="ARBA" id="ARBA00023004"/>
    </source>
</evidence>
<dbReference type="Proteomes" id="UP000830375">
    <property type="component" value="Unassembled WGS sequence"/>
</dbReference>
<comment type="similarity">
    <text evidence="3 18">Belongs to the cytochrome P450 family.</text>
</comment>
<feature type="chain" id="PRO_5045749831" description="hydroperoxy icosatetraenoate dehydratase" evidence="19">
    <location>
        <begin position="26"/>
        <end position="202"/>
    </location>
</feature>
<evidence type="ECO:0000256" key="2">
    <source>
        <dbReference type="ARBA" id="ARBA00004586"/>
    </source>
</evidence>
<name>A0ABQ8LS19_LABRO</name>
<keyword evidence="9" id="KW-0276">Fatty acid metabolism</keyword>
<dbReference type="InterPro" id="IPR017972">
    <property type="entry name" value="Cyt_P450_CS"/>
</dbReference>
<keyword evidence="21" id="KW-1185">Reference proteome</keyword>
<evidence type="ECO:0000256" key="10">
    <source>
        <dbReference type="ARBA" id="ARBA00022989"/>
    </source>
</evidence>
<dbReference type="PANTHER" id="PTHR24302">
    <property type="entry name" value="CYTOCHROME P450 FAMILY 3"/>
    <property type="match status" value="1"/>
</dbReference>
<organism evidence="20 21">
    <name type="scientific">Labeo rohita</name>
    <name type="common">Indian major carp</name>
    <name type="synonym">Cyprinus rohita</name>
    <dbReference type="NCBI Taxonomy" id="84645"/>
    <lineage>
        <taxon>Eukaryota</taxon>
        <taxon>Metazoa</taxon>
        <taxon>Chordata</taxon>
        <taxon>Craniata</taxon>
        <taxon>Vertebrata</taxon>
        <taxon>Euteleostomi</taxon>
        <taxon>Actinopterygii</taxon>
        <taxon>Neopterygii</taxon>
        <taxon>Teleostei</taxon>
        <taxon>Ostariophysi</taxon>
        <taxon>Cypriniformes</taxon>
        <taxon>Cyprinidae</taxon>
        <taxon>Labeoninae</taxon>
        <taxon>Labeonini</taxon>
        <taxon>Labeo</taxon>
    </lineage>
</organism>
<keyword evidence="13 18" id="KW-0503">Monooxygenase</keyword>
<evidence type="ECO:0000256" key="17">
    <source>
        <dbReference type="ARBA" id="ARBA00033404"/>
    </source>
</evidence>
<dbReference type="EMBL" id="JACTAM010000018">
    <property type="protein sequence ID" value="KAI2653439.1"/>
    <property type="molecule type" value="Genomic_DNA"/>
</dbReference>
<keyword evidence="15" id="KW-0472">Membrane</keyword>
<comment type="caution">
    <text evidence="20">The sequence shown here is derived from an EMBL/GenBank/DDBJ whole genome shotgun (WGS) entry which is preliminary data.</text>
</comment>
<evidence type="ECO:0000256" key="1">
    <source>
        <dbReference type="ARBA" id="ARBA00001143"/>
    </source>
</evidence>
<evidence type="ECO:0000256" key="5">
    <source>
        <dbReference type="ARBA" id="ARBA00022617"/>
    </source>
</evidence>
<evidence type="ECO:0000256" key="14">
    <source>
        <dbReference type="ARBA" id="ARBA00023098"/>
    </source>
</evidence>
<evidence type="ECO:0000256" key="3">
    <source>
        <dbReference type="ARBA" id="ARBA00010617"/>
    </source>
</evidence>
<dbReference type="InterPro" id="IPR050705">
    <property type="entry name" value="Cytochrome_P450_3A"/>
</dbReference>
<feature type="signal peptide" evidence="19">
    <location>
        <begin position="1"/>
        <end position="25"/>
    </location>
</feature>
<evidence type="ECO:0000256" key="15">
    <source>
        <dbReference type="ARBA" id="ARBA00023136"/>
    </source>
</evidence>
<comment type="catalytic activity">
    <reaction evidence="1">
        <text>(15S)-hydroperoxy-(5Z,8Z,11Z,13E)-eicosatetraenoate = 15-oxo-(5Z,8Z,11Z,13E)-eicosatetraenoate + H2O</text>
        <dbReference type="Rhea" id="RHEA:48636"/>
        <dbReference type="ChEBI" id="CHEBI:15377"/>
        <dbReference type="ChEBI" id="CHEBI:57410"/>
        <dbReference type="ChEBI" id="CHEBI:57446"/>
    </reaction>
    <physiologicalReaction direction="left-to-right" evidence="1">
        <dbReference type="Rhea" id="RHEA:48637"/>
    </physiologicalReaction>
</comment>
<dbReference type="PRINTS" id="PR00385">
    <property type="entry name" value="P450"/>
</dbReference>
<dbReference type="PROSITE" id="PS00086">
    <property type="entry name" value="CYTOCHROME_P450"/>
    <property type="match status" value="1"/>
</dbReference>
<dbReference type="InterPro" id="IPR036396">
    <property type="entry name" value="Cyt_P450_sf"/>
</dbReference>
<keyword evidence="19" id="KW-0732">Signal</keyword>
<comment type="subcellular location">
    <subcellularLocation>
        <location evidence="2">Endoplasmic reticulum membrane</location>
    </subcellularLocation>
</comment>
<evidence type="ECO:0000256" key="6">
    <source>
        <dbReference type="ARBA" id="ARBA00022692"/>
    </source>
</evidence>
<evidence type="ECO:0000313" key="21">
    <source>
        <dbReference type="Proteomes" id="UP000830375"/>
    </source>
</evidence>
<proteinExistence type="inferred from homology"/>
<dbReference type="PRINTS" id="PR00465">
    <property type="entry name" value="EP450IV"/>
</dbReference>
<dbReference type="InterPro" id="IPR002403">
    <property type="entry name" value="Cyt_P450_E_grp-IV"/>
</dbReference>
<evidence type="ECO:0000256" key="13">
    <source>
        <dbReference type="ARBA" id="ARBA00023033"/>
    </source>
</evidence>
<dbReference type="PANTHER" id="PTHR24302:SF47">
    <property type="entry name" value="CYTOCHROME P450"/>
    <property type="match status" value="1"/>
</dbReference>
<keyword evidence="11 18" id="KW-0560">Oxidoreductase</keyword>
<accession>A0ABQ8LS19</accession>
<dbReference type="Pfam" id="PF00067">
    <property type="entry name" value="p450"/>
    <property type="match status" value="1"/>
</dbReference>
<keyword evidence="7 18" id="KW-0479">Metal-binding</keyword>
<keyword evidence="10" id="KW-1133">Transmembrane helix</keyword>
<reference evidence="20 21" key="1">
    <citation type="submission" date="2022-01" db="EMBL/GenBank/DDBJ databases">
        <title>A high-quality chromosome-level genome assembly of rohu carp, Labeo rohita.</title>
        <authorList>
            <person name="Arick M.A. II"/>
            <person name="Hsu C.-Y."/>
            <person name="Magbanua Z."/>
            <person name="Pechanova O."/>
            <person name="Grover C."/>
            <person name="Miller E."/>
            <person name="Thrash A."/>
            <person name="Ezzel L."/>
            <person name="Alam S."/>
            <person name="Benzie J."/>
            <person name="Hamilton M."/>
            <person name="Karsi A."/>
            <person name="Lawrence M.L."/>
            <person name="Peterson D.G."/>
        </authorList>
    </citation>
    <scope>NUCLEOTIDE SEQUENCE [LARGE SCALE GENOMIC DNA]</scope>
    <source>
        <strain evidence="21">BAU-BD-2019</strain>
        <tissue evidence="20">Blood</tissue>
    </source>
</reference>
<dbReference type="EC" id="4.2.1.152" evidence="4"/>
<evidence type="ECO:0000256" key="19">
    <source>
        <dbReference type="SAM" id="SignalP"/>
    </source>
</evidence>
<evidence type="ECO:0000256" key="16">
    <source>
        <dbReference type="ARBA" id="ARBA00023239"/>
    </source>
</evidence>
<keyword evidence="8" id="KW-0256">Endoplasmic reticulum</keyword>
<sequence>MDCAVNLKLMLLCYHLLAIFGNCRDILVQDLCFNMFDSLFQETADYNNVQELKYLDMVICESLRLYPPAFRVARDVDQDTVVNGQLLPKGSSLEIPAGFLHYDPEHWTEPEKFIPDRFTPEAKASRHPFVYLPFGAGPRSCVGMRLAQLEIKMALLHIFRRFNVVACEDTEVPLELKSHTTLGPKNGILVKITKRENFEDES</sequence>
<protein>
    <recommendedName>
        <fullName evidence="4">hydroperoxy icosatetraenoate dehydratase</fullName>
        <ecNumber evidence="4">4.2.1.152</ecNumber>
    </recommendedName>
    <alternativeName>
        <fullName evidence="17">Hydroperoxy icosatetraenoate dehydratase</fullName>
    </alternativeName>
</protein>
<dbReference type="InterPro" id="IPR001128">
    <property type="entry name" value="Cyt_P450"/>
</dbReference>
<dbReference type="SUPFAM" id="SSF48264">
    <property type="entry name" value="Cytochrome P450"/>
    <property type="match status" value="1"/>
</dbReference>
<evidence type="ECO:0000256" key="4">
    <source>
        <dbReference type="ARBA" id="ARBA00013084"/>
    </source>
</evidence>
<keyword evidence="12 18" id="KW-0408">Iron</keyword>
<gene>
    <name evidence="20" type="ORF">H4Q32_013688</name>
</gene>
<evidence type="ECO:0000256" key="9">
    <source>
        <dbReference type="ARBA" id="ARBA00022832"/>
    </source>
</evidence>
<evidence type="ECO:0000256" key="18">
    <source>
        <dbReference type="RuleBase" id="RU000461"/>
    </source>
</evidence>
<evidence type="ECO:0000313" key="20">
    <source>
        <dbReference type="EMBL" id="KAI2653439.1"/>
    </source>
</evidence>
<keyword evidence="5 18" id="KW-0349">Heme</keyword>
<evidence type="ECO:0000256" key="11">
    <source>
        <dbReference type="ARBA" id="ARBA00023002"/>
    </source>
</evidence>
<evidence type="ECO:0000256" key="8">
    <source>
        <dbReference type="ARBA" id="ARBA00022824"/>
    </source>
</evidence>
<evidence type="ECO:0000256" key="7">
    <source>
        <dbReference type="ARBA" id="ARBA00022723"/>
    </source>
</evidence>